<proteinExistence type="predicted"/>
<evidence type="ECO:0000313" key="1">
    <source>
        <dbReference type="EMBL" id="KAH9308641.1"/>
    </source>
</evidence>
<dbReference type="EMBL" id="JAHRHJ020000007">
    <property type="protein sequence ID" value="KAH9308641.1"/>
    <property type="molecule type" value="Genomic_DNA"/>
</dbReference>
<reference evidence="1 2" key="1">
    <citation type="journal article" date="2021" name="Nat. Plants">
        <title>The Taxus genome provides insights into paclitaxel biosynthesis.</title>
        <authorList>
            <person name="Xiong X."/>
            <person name="Gou J."/>
            <person name="Liao Q."/>
            <person name="Li Y."/>
            <person name="Zhou Q."/>
            <person name="Bi G."/>
            <person name="Li C."/>
            <person name="Du R."/>
            <person name="Wang X."/>
            <person name="Sun T."/>
            <person name="Guo L."/>
            <person name="Liang H."/>
            <person name="Lu P."/>
            <person name="Wu Y."/>
            <person name="Zhang Z."/>
            <person name="Ro D.K."/>
            <person name="Shang Y."/>
            <person name="Huang S."/>
            <person name="Yan J."/>
        </authorList>
    </citation>
    <scope>NUCLEOTIDE SEQUENCE [LARGE SCALE GENOMIC DNA]</scope>
    <source>
        <strain evidence="1">Ta-2019</strain>
    </source>
</reference>
<gene>
    <name evidence="1" type="ORF">KI387_036552</name>
</gene>
<keyword evidence="2" id="KW-1185">Reference proteome</keyword>
<sequence>VKRFINLLPQKRIGSNIGFPEPIMPNHAALVWISNRTGLQLFHGLKGALKFRLHFLDKFIGESDSADIDIQSKLFVLVQPIQISIPQGYRFRFQALLLQRYQIEHLRRSLPGNSIGPGSSHKPSSVHVAELCNLLRNPMTGQQRAFDRSTCPCSSSFAELETEWILRHHFFVSPLTGLDPATSVCLILTEV</sequence>
<organism evidence="1 2">
    <name type="scientific">Taxus chinensis</name>
    <name type="common">Chinese yew</name>
    <name type="synonym">Taxus wallichiana var. chinensis</name>
    <dbReference type="NCBI Taxonomy" id="29808"/>
    <lineage>
        <taxon>Eukaryota</taxon>
        <taxon>Viridiplantae</taxon>
        <taxon>Streptophyta</taxon>
        <taxon>Embryophyta</taxon>
        <taxon>Tracheophyta</taxon>
        <taxon>Spermatophyta</taxon>
        <taxon>Pinopsida</taxon>
        <taxon>Pinidae</taxon>
        <taxon>Conifers II</taxon>
        <taxon>Cupressales</taxon>
        <taxon>Taxaceae</taxon>
        <taxon>Taxus</taxon>
    </lineage>
</organism>
<evidence type="ECO:0000313" key="2">
    <source>
        <dbReference type="Proteomes" id="UP000824469"/>
    </source>
</evidence>
<dbReference type="Proteomes" id="UP000824469">
    <property type="component" value="Unassembled WGS sequence"/>
</dbReference>
<accession>A0AA38FQI1</accession>
<dbReference type="AlphaFoldDB" id="A0AA38FQI1"/>
<comment type="caution">
    <text evidence="1">The sequence shown here is derived from an EMBL/GenBank/DDBJ whole genome shotgun (WGS) entry which is preliminary data.</text>
</comment>
<feature type="non-terminal residue" evidence="1">
    <location>
        <position position="1"/>
    </location>
</feature>
<protein>
    <submittedName>
        <fullName evidence="1">Uncharacterized protein</fullName>
    </submittedName>
</protein>
<name>A0AA38FQI1_TAXCH</name>